<keyword evidence="3" id="KW-0963">Cytoplasm</keyword>
<feature type="compositionally biased region" description="Basic residues" evidence="6">
    <location>
        <begin position="509"/>
        <end position="520"/>
    </location>
</feature>
<evidence type="ECO:0000313" key="9">
    <source>
        <dbReference type="Proteomes" id="UP001642540"/>
    </source>
</evidence>
<reference evidence="8 9" key="1">
    <citation type="submission" date="2024-08" db="EMBL/GenBank/DDBJ databases">
        <authorList>
            <person name="Cucini C."/>
            <person name="Frati F."/>
        </authorList>
    </citation>
    <scope>NUCLEOTIDE SEQUENCE [LARGE SCALE GENOMIC DNA]</scope>
</reference>
<keyword evidence="9" id="KW-1185">Reference proteome</keyword>
<keyword evidence="4" id="KW-0678">Repressor</keyword>
<evidence type="ECO:0000256" key="4">
    <source>
        <dbReference type="ARBA" id="ARBA00022491"/>
    </source>
</evidence>
<dbReference type="Pfam" id="PF26034">
    <property type="entry name" value="PHAT_SMAUG"/>
    <property type="match status" value="1"/>
</dbReference>
<evidence type="ECO:0000259" key="7">
    <source>
        <dbReference type="SMART" id="SM00454"/>
    </source>
</evidence>
<dbReference type="PANTHER" id="PTHR12515:SF5">
    <property type="entry name" value="PROTEIN SMAUG"/>
    <property type="match status" value="1"/>
</dbReference>
<dbReference type="Gene3D" id="1.25.40.170">
    <property type="entry name" value="Smaug, PHAT domain"/>
    <property type="match status" value="2"/>
</dbReference>
<feature type="domain" description="SAM" evidence="7">
    <location>
        <begin position="288"/>
        <end position="351"/>
    </location>
</feature>
<dbReference type="SMART" id="SM00454">
    <property type="entry name" value="SAM"/>
    <property type="match status" value="1"/>
</dbReference>
<evidence type="ECO:0000256" key="2">
    <source>
        <dbReference type="ARBA" id="ARBA00008232"/>
    </source>
</evidence>
<protein>
    <recommendedName>
        <fullName evidence="7">SAM domain-containing protein</fullName>
    </recommendedName>
</protein>
<feature type="region of interest" description="Disordered" evidence="6">
    <location>
        <begin position="157"/>
        <end position="224"/>
    </location>
</feature>
<name>A0ABP1PQB9_9HEXA</name>
<evidence type="ECO:0000256" key="1">
    <source>
        <dbReference type="ARBA" id="ARBA00004496"/>
    </source>
</evidence>
<accession>A0ABP1PQB9</accession>
<evidence type="ECO:0000313" key="8">
    <source>
        <dbReference type="EMBL" id="CAL8073291.1"/>
    </source>
</evidence>
<dbReference type="SUPFAM" id="SSF47769">
    <property type="entry name" value="SAM/Pointed domain"/>
    <property type="match status" value="1"/>
</dbReference>
<dbReference type="InterPro" id="IPR050897">
    <property type="entry name" value="SMAUG/VTS1_RNA-bind"/>
</dbReference>
<evidence type="ECO:0000256" key="6">
    <source>
        <dbReference type="SAM" id="MobiDB-lite"/>
    </source>
</evidence>
<dbReference type="CDD" id="cd09557">
    <property type="entry name" value="SAM_Smaug"/>
    <property type="match status" value="1"/>
</dbReference>
<feature type="compositionally biased region" description="Low complexity" evidence="6">
    <location>
        <begin position="184"/>
        <end position="222"/>
    </location>
</feature>
<sequence>MFREQVTTVCNWFDRWSPCEQTVAMVAMLRRLQPTQARFLTSVLNRQIADCTELRRTEILANDPNFVASLNNTESKESLMRDLLTHLPLLNPKNSDVKSLYLALIPKVLKYVLDHCTLVEEARQLLSYSLIHPAFTTEDRGLFSTWLHQFDQLNNTLSSGPSGEQGLSNTSHYPPSGSPPSNELGSAWQQQQQGNLGSSNNTSNLSGSPGSHGGLSSSGNYGTNYQRIRRSNSLTPPVLHSDAWASQEELCSAKPRSLSLSSEVSPQSSLASSGSGSETHLDDPRPTFTSPGMKDVPTWLKSLRLHKYSFLFAHLTFEEMLTLSEEGLEQQGVTKGARHKIVLSIGKLRERVGQLKQLSDQMTRDKDSLRTALTELKWMLTTPIKPPFATATETEDGGTSSSSKGGDSGGSGGGTGSSSSAGVGPIGSNRPQPDEQASGAKADAELTTWIVHVIGKACELNPDPECESLLVSILDKCLAHDAFTDKQKRVMTLWRQQHASVRRNSVGHPHFHGHGHHHRSSGSPAGSLNGNSKHGRHFSPRVLNISNQLGNTSLSSIHSPWGTPGSSIHAMFMAKRPSLQDQILESARSHLSVQRTKSAPLPNFLVPGLSTSPPINQFDHLNHLGSNPADFLGGLNFSDAAALGLNADMLNSEGLLSGDPSGLNQGTSGATMSALDITSRLESLCLSMTEAALGVSCTNY</sequence>
<feature type="compositionally biased region" description="Gly residues" evidence="6">
    <location>
        <begin position="406"/>
        <end position="416"/>
    </location>
</feature>
<keyword evidence="5" id="KW-0694">RNA-binding</keyword>
<dbReference type="InterPro" id="IPR013761">
    <property type="entry name" value="SAM/pointed_sf"/>
</dbReference>
<dbReference type="Pfam" id="PF00536">
    <property type="entry name" value="SAM_1"/>
    <property type="match status" value="1"/>
</dbReference>
<evidence type="ECO:0000256" key="3">
    <source>
        <dbReference type="ARBA" id="ARBA00022490"/>
    </source>
</evidence>
<dbReference type="PANTHER" id="PTHR12515">
    <property type="entry name" value="STERILE ALPHA MOTIF DOMAIN CONTAINING PROTEIN 4-RELATED"/>
    <property type="match status" value="1"/>
</dbReference>
<feature type="region of interest" description="Disordered" evidence="6">
    <location>
        <begin position="505"/>
        <end position="537"/>
    </location>
</feature>
<organism evidence="8 9">
    <name type="scientific">Orchesella dallaii</name>
    <dbReference type="NCBI Taxonomy" id="48710"/>
    <lineage>
        <taxon>Eukaryota</taxon>
        <taxon>Metazoa</taxon>
        <taxon>Ecdysozoa</taxon>
        <taxon>Arthropoda</taxon>
        <taxon>Hexapoda</taxon>
        <taxon>Collembola</taxon>
        <taxon>Entomobryomorpha</taxon>
        <taxon>Entomobryoidea</taxon>
        <taxon>Orchesellidae</taxon>
        <taxon>Orchesellinae</taxon>
        <taxon>Orchesella</taxon>
    </lineage>
</organism>
<dbReference type="InterPro" id="IPR058599">
    <property type="entry name" value="PHAT_Smg/ZCCHC2-like"/>
</dbReference>
<evidence type="ECO:0000256" key="5">
    <source>
        <dbReference type="ARBA" id="ARBA00022884"/>
    </source>
</evidence>
<dbReference type="InterPro" id="IPR037093">
    <property type="entry name" value="PHAT_dom_sf"/>
</dbReference>
<dbReference type="Proteomes" id="UP001642540">
    <property type="component" value="Unassembled WGS sequence"/>
</dbReference>
<dbReference type="Pfam" id="PF25479">
    <property type="entry name" value="Vts1"/>
    <property type="match status" value="1"/>
</dbReference>
<dbReference type="EMBL" id="CAXLJM020000007">
    <property type="protein sequence ID" value="CAL8073291.1"/>
    <property type="molecule type" value="Genomic_DNA"/>
</dbReference>
<feature type="compositionally biased region" description="Low complexity" evidence="6">
    <location>
        <begin position="257"/>
        <end position="277"/>
    </location>
</feature>
<comment type="subcellular location">
    <subcellularLocation>
        <location evidence="1">Cytoplasm</location>
    </subcellularLocation>
</comment>
<proteinExistence type="inferred from homology"/>
<dbReference type="InterPro" id="IPR057327">
    <property type="entry name" value="Vts1_dom"/>
</dbReference>
<dbReference type="InterPro" id="IPR037634">
    <property type="entry name" value="Smaug_SAM"/>
</dbReference>
<dbReference type="InterPro" id="IPR001660">
    <property type="entry name" value="SAM"/>
</dbReference>
<comment type="similarity">
    <text evidence="2">Belongs to the SMAUG family.</text>
</comment>
<feature type="compositionally biased region" description="Polar residues" evidence="6">
    <location>
        <begin position="157"/>
        <end position="183"/>
    </location>
</feature>
<dbReference type="Gene3D" id="1.10.150.50">
    <property type="entry name" value="Transcription Factor, Ets-1"/>
    <property type="match status" value="1"/>
</dbReference>
<feature type="region of interest" description="Disordered" evidence="6">
    <location>
        <begin position="384"/>
        <end position="441"/>
    </location>
</feature>
<gene>
    <name evidence="8" type="ORF">ODALV1_LOCUS2569</name>
</gene>
<feature type="region of interest" description="Disordered" evidence="6">
    <location>
        <begin position="257"/>
        <end position="294"/>
    </location>
</feature>
<comment type="caution">
    <text evidence="8">The sequence shown here is derived from an EMBL/GenBank/DDBJ whole genome shotgun (WGS) entry which is preliminary data.</text>
</comment>